<feature type="disulfide bond" evidence="16">
    <location>
        <begin position="193"/>
        <end position="203"/>
    </location>
</feature>
<feature type="transmembrane region" description="Helical" evidence="19">
    <location>
        <begin position="5123"/>
        <end position="5151"/>
    </location>
</feature>
<feature type="domain" description="Cadherin" evidence="23">
    <location>
        <begin position="3720"/>
        <end position="3822"/>
    </location>
</feature>
<proteinExistence type="predicted"/>
<feature type="disulfide bond" evidence="16">
    <location>
        <begin position="1409"/>
        <end position="1418"/>
    </location>
</feature>
<dbReference type="SUPFAM" id="SSF57424">
    <property type="entry name" value="LDL receptor-like module"/>
    <property type="match status" value="2"/>
</dbReference>
<feature type="disulfide bond" evidence="16">
    <location>
        <begin position="1722"/>
        <end position="1731"/>
    </location>
</feature>
<dbReference type="OrthoDB" id="10068138at2759"/>
<dbReference type="PROSITE" id="PS01186">
    <property type="entry name" value="EGF_2"/>
    <property type="match status" value="9"/>
</dbReference>
<feature type="disulfide bond" evidence="16">
    <location>
        <begin position="1642"/>
        <end position="1651"/>
    </location>
</feature>
<organism evidence="24 25">
    <name type="scientific">Holothuria leucospilota</name>
    <name type="common">Black long sea cucumber</name>
    <name type="synonym">Mertensiothuria leucospilota</name>
    <dbReference type="NCBI Taxonomy" id="206669"/>
    <lineage>
        <taxon>Eukaryota</taxon>
        <taxon>Metazoa</taxon>
        <taxon>Echinodermata</taxon>
        <taxon>Eleutherozoa</taxon>
        <taxon>Echinozoa</taxon>
        <taxon>Holothuroidea</taxon>
        <taxon>Aspidochirotacea</taxon>
        <taxon>Aspidochirotida</taxon>
        <taxon>Holothuriidae</taxon>
        <taxon>Holothuria</taxon>
    </lineage>
</organism>
<dbReference type="PROSITE" id="PS00010">
    <property type="entry name" value="ASX_HYDROXYL"/>
    <property type="match status" value="1"/>
</dbReference>
<feature type="disulfide bond" evidence="16">
    <location>
        <begin position="1331"/>
        <end position="1340"/>
    </location>
</feature>
<keyword evidence="10 19" id="KW-1133">Transmembrane helix</keyword>
<feature type="domain" description="Cadherin" evidence="23">
    <location>
        <begin position="2455"/>
        <end position="2559"/>
    </location>
</feature>
<feature type="domain" description="EGF-like" evidence="22">
    <location>
        <begin position="1148"/>
        <end position="1184"/>
    </location>
</feature>
<feature type="disulfide bond" evidence="16">
    <location>
        <begin position="1760"/>
        <end position="1769"/>
    </location>
</feature>
<feature type="disulfide bond" evidence="16">
    <location>
        <begin position="30"/>
        <end position="47"/>
    </location>
</feature>
<keyword evidence="13" id="KW-0325">Glycoprotein</keyword>
<dbReference type="InterPro" id="IPR036055">
    <property type="entry name" value="LDL_receptor-like_sf"/>
</dbReference>
<dbReference type="CDD" id="cd00054">
    <property type="entry name" value="EGF_CA"/>
    <property type="match status" value="19"/>
</dbReference>
<feature type="disulfide bond" evidence="16">
    <location>
        <begin position="1623"/>
        <end position="1640"/>
    </location>
</feature>
<feature type="domain" description="Cadherin" evidence="23">
    <location>
        <begin position="4915"/>
        <end position="5028"/>
    </location>
</feature>
<feature type="disulfide bond" evidence="16">
    <location>
        <begin position="1603"/>
        <end position="1612"/>
    </location>
</feature>
<dbReference type="InterPro" id="IPR013032">
    <property type="entry name" value="EGF-like_CS"/>
</dbReference>
<feature type="domain" description="Cadherin" evidence="23">
    <location>
        <begin position="4588"/>
        <end position="4680"/>
    </location>
</feature>
<feature type="domain" description="Cadherin" evidence="23">
    <location>
        <begin position="2560"/>
        <end position="2664"/>
    </location>
</feature>
<feature type="disulfide bond" evidence="16">
    <location>
        <begin position="1868"/>
        <end position="1885"/>
    </location>
</feature>
<feature type="disulfide bond" evidence="16">
    <location>
        <begin position="1584"/>
        <end position="1601"/>
    </location>
</feature>
<gene>
    <name evidence="24" type="ORF">HOLleu_38286</name>
</gene>
<feature type="domain" description="EGF-like" evidence="22">
    <location>
        <begin position="652"/>
        <end position="689"/>
    </location>
</feature>
<feature type="domain" description="EGF-like" evidence="22">
    <location>
        <begin position="691"/>
        <end position="727"/>
    </location>
</feature>
<feature type="domain" description="EGF-like" evidence="22">
    <location>
        <begin position="1614"/>
        <end position="1652"/>
    </location>
</feature>
<sequence length="5607" mass="607247">MARAAVILATILVIIKLAASQFNACLPNPCREGGTCVEARLAPFYICLCTGNWMGQNCDVPDIYSPRSTVPCNENFYLDRNGTITSPGWPNFYGIREYCLYQVKIPNALSITLNIDFFVSERYKDELFIAEGPLFPGFSSPLLRSLNGTVQDGTRNVPPLLFDSNQVTLLWESDFNINKTGFSISYSVDVDNCWRNQCQGAPCVDLPDDSDYQCLCPEGQTGRFCELGIVVIAQTEPVISSGGSITEGSTTAIIIFDLDLTPSELSNFEVFGNNLWHVTASLSSDSAGNFDFVSVIPSLTRAQGSTSWFPPDVSTLTRILALFPISGFVCSETQYLCATINKSESANFVLNGDPDEGSLTGCTPITCRGVEISETTILNLDNTDIRAGQLQQFRFDVALDSVADAGSVQGSSLWNVQAFASSRSDGSIRIAEERVLLTTSNLAAGVTAGSRTLLQDLTLNLDFRNLDCSQLRYFCVEVRKHQNPNPDFTLNGVPNDDVLTTCQELNCGAVQIIQTVFSSNVPRTLLANSASNVIDIDLTAQSLSSSASISGTNLWQVEIFTNNLINGSGQAFVRQLATLPLSSANAPLLQGGDSFTLTNVQTTLDLTGATCSQVQYICARLLMNPVSQPQFILEGIPSDNVFVTCVGYTCTVLQTCDDIECQNGGTCNIPPNGNPMCLCPPGWTGEFCDVPVNACDAVVCLFGGTCVNSQFSFTCLCTLGRSGMFCEVQDIGVDVLTVTPVIVSGSLREGVFSNPLNLNVDITTDANGDSVSGSGLWNVQFFLNDRSDGSGQRRTLTASSLTPTQASTPIAAGSTGTISSIFASPDLRDLTCTQTPYICAELSKGSSPDPDFLLSGSLVGCTEINCQGVEIVGSFLQFSIPPVLVEGSSNSLTFDFVFTSSSSGGSVSGDNLWNLVWYLSTRPDDTGSSDIFPINLNPTQSGVDLAAGTTRSLQSIIAQINTQGYTCNDFDYICARLEKNPSASVDFTLTVTDEGAVSHCVEVTCRGVEVTSLNPVYITPNEIRSGQNNLFNFNLGVNTNSGGAGVRGTDLWTVEIFTNTNINGGGTSFASTTATIPFSSINEGITAGIPTILNNIQATLDLRSVTCSQVPYICVRLDRNQFSNPDFTLVNANGGDDIIQCQQFTCQDPSPCENNLCQNGATCITQGDGFSCVCTDAFIGQFCDTVNPCFSTNPCLNNGECIPLSAGVFTCQCVDGYSGINCQIPPDPCLSTPCQNFGTCIRFETTTLFSCICPPFFEGQFCEREDPCRGNPCGSNAQCLGNAQDGTYQCICLAGSKGDSCQYPEPCISDPCLNNGVCTSTLTGSQYTCTCQLGYQGVNCQIPDPCISSPCFNGGTCVPATDGSQFQCICQPSNFGNLCQFVDPCRSNPCQNNGMCSRDPQGTQYTCTCVGNFIGTNCENEDPCAPSPCMNNGVCSVVDDGLSFSCTCPNNFLGDVCQNLNPCLSGPCQNGGSCRTRLDGSAFICDCPTGFFGITCDASSICATVPCRNGGTCTPINQGTAFQCTCPPGFLLPDCRTRDPCSFQPCQNQGTCVNNADGTYFCLCPPSILGINCENPDPCQSNPCQGGGTCTPRSQGLFYSCECPPDTYGVNCESRDPCSSNPCVNGATCHASSDLTSFQCICRTGYIGPTCAILAPCDVNPCRFGGTCVPDAAQPNGYQCLCTAGRTGATCTEVDLCASLSPCLNNATCVPNTGEGTFTCLCPEGFTGERCQTQLPCVTTNPCQNGGACVANGNTYQCLCVSPYGGLNCQFITMISTPSPTTCSNNIDFPCHSGECISQLQRCDQVVNCADGFSDEIDCPRPCRINQFACEDGLTCIAMSLMCDGTAHCQDNSDETLPRCFPCASNPCKNGGLCDLGSDPNSYVCTCLEGFTGPTCEGRIDTVNDPPQFISSPVVFISEGTAPSDLAFTLLARDPNGDTLEYGLRSTSATTYFFMNDLTSGQTFLRTNLDRETIGNSFNITVVVRDSQGAEVEQIITVFIDDVNDNAPVLTNLPARIRLPEDEPRGEIFQVQATDLDLVMGSVLSYSIESVTLTPGGQDTGNLFEINGATGSLFLTHGLDFETTQQYILNIRVSDLGTPSLSAFGTLTVDVDDIQDVGPVFINTPYDISIPETQQVGSVVQRVTAVDQDVSNPSAVSYRFVIGNEQRYFNLDQNTGNLTLERPLDRDDLLVPGSFTFTVRAEEVGSPTFFDFNTFTITVFDVQDEPPSFNQNDYEVSISEAQQAGFQIPLNILVSDGDRTTSDMISLQLQGPSNLPFSVAQPTVINEGAVPIVVSGLLDYEAIQSYVFQLVAMETNPNTGQTLSATSTVTVNINDVNDNDPIFTQGTFTGSVTEGSMRGTTVTTVSATDRDSSQNAQISYSIVQGNEEGLFVINPSTGEITTQSPSIDFETLQMRYILVVEATNPTPPVLPATGSSQVEVFIDITDSNDNLPIFDLTNYNTSVTEIADPGTIIIRVTATDADSGPGGEVRYSINSGNAEGHFQIDPVTGDITLRTPVDREIRDFYSLTVVATDQADPSNIGLTTVDIHVRDINDNDPVWTQTSYETDLSEGADRNTFVVQVQAEDGDIGQNAVLTYSLSPDNQLFVIDPVTGEIRLVGTLDRETSEEIMLTVIVTDNGNPNRPASTPATVTIRVTDINDNPPMFENAPYNFEIEENLPPQSPVGQVFTTDVDQVGTHTFSFLDDIEGFRIDPNTGEIFTTISFDRETQSYYQFVVVVSDGVALETTTVNVTVTDVNDNDPVFSLPEYVEFVAEDFPLLTEILTVSADDFDGVDVGDITYRFQSGRNVDGPFTLDLTTGLLELSSPLDREDQSLYTLTVIAVDTRMGNIQRTGTTTIQINVTDVNDNGPLFTQNPYPEQTIPEDVPEGETIIQVATTDADLAGNSRVSYQIVQGNVGGAFVIDETTGVISRGPTPLDRETLDFYVLVVEAFDPVSANLQPDTAVVTISVSDVNDVVPEFTQSVYSRVDLPEDAQIGTPVIQVQAVDQDLGLAGEKLYSIVAGNEMGYFTIDPASGFISTSSEFPSITDTITFNLTVTATDQSSPFNVGTGYVVVTVLDAGEVPPVFNLPRYEADTLENREAGSFVVQVNALVEGQPANLRYSLDPNAHPDVMMHFEVNETTGVITIKSPLDREVNDFYAFTVFAQGETASSSTAVWVTVLDANDNTPVFLEFPVDGTVLEGSVAQTVIGEIRTADSDIGRNAQVNYRISDGNRDGAFTLRNSPDGTVTLITTRPLNREFMNEYNITVTAFDGGEPSLQASETVTITVGDINDNAPLFTSSSFSGEIVENVLRSSPVASVSVMDSDLPPSNNLVFSITRGNEEGKFEINNQGEITLTGALDRETVDSYQLTVQLRDPSYDPLYQVFVPVYITVLDQNDNAPSFSEPSYQSQVGEGLSSVIITTVAASDPDLGVNSEIRFNVTGPNAEFFSVDPVQGFLTTSIELDREMTAEYIVTITATDQALDPQERLTSTTTVTVEVTDINDTPPEFLALQYGPYFILEASPNAFIDNIRAEDPDLGSGGTVTYSLIGEFRDYFILNPSTGLLTVNPNRPLDYEQQQQINITVIARDAEGLQSTRDIVINVVNVNDNTPRFVGAPYSFTISENATVGTLAFIAAATDDDLGPPGMVTYAIIDGNPNRVFWIDPENGQIYINKTLDREVTASYNLVLQAMDNPENSEDTRTTTTRLTITVSDADDVPPAFPTDRYFGTIFENSFIGTPVDMARPIIAVDSDEISVIVYTIAGNDSMAFTVDPLSGELRSSEVFDREVKSLYSFMVIATDSQGSYDEATVDITILDVNDNEPTLGLSVYNFTIPENSPSGSFVGKLTASDADGQQIQFSIQRGGEDKFVIDSETGEITVAPRAMLDREERESYTLTVAVTDQGSPQQTTTGMVNIFLSDINDSPPVFEETESTISISESERESMVGVFIASDPDLDAMIRYFINSVTIFDQNGRDITSQIDFSNWFNISEVTGEVVLVEQIDREQVREINLVISARDENGVMVDTRTSDPNVEVEIFITDVNDNAPNIQSIDVTSTQEESSVGTIITTVVATDPDGGDGGRITYSILNGTGLPIMIDPETGRITVREIIDREKYPWINFTIVATDNGSPSLNSTVDVNLRVTDINDNNPSFNQTMYVTSVNESASVGECFTFIVAEDADAGDFGAITYSLSGGDGLFEINEQMGEVCLLGELDRESINQYTLIVTARDNPAGSPNNRRESTTTVVVDVTDTNEYAPRADPEFLFDLPEGNPPGTVVGVIDAIDPDTPDQPLIYIISDTQPPGAENLFTINRTTGEIILIGEIDADNSTFSDQYRINVMISDGGNPERTVDVVSVITIQDINDTPPRFDPSYYNVTVSESFNTRNPIVTVSATDPDENSVLTFMIVDGNEDDSFLINSDTGEIRFLGMLDHETQQVYRITVVVKDQDGMQSTAEVEIQVTDINDHAPRFTLDLYTFTVCENLPNGTEVGQIEAMDNDLLLDNNEITYSITIGNKNDSLVLDPATGIITTSRPFDREKIERLTLTVEAKNARAQSGIISDTSIVIIIIEDKNDNSPVFDRTDYSRNIRDTDTSITIEAISAQDKDRGPNGVVKYRIIDGNIENIFSINENNGLLTLNRPVSSLAEQVTEFRLIVEAYDQGTPSRSSNVTVIVTVGDDNDKAPVFVVPRPGETLQLPENEPPLYFLIRLNATDRDLGTNGQIIYEFYTSEFGPDDHTLFFLNRTSGELFANFTADRETKSEYTLVVLASDQGDNPRATPLQIIVEITDKDDNEPAFETQDHQNLNTVPENVSNQTVIGIITPAVDPDENSTIYYFIVSGNDDNLFEINQITGEIIVKGTLDHESRGDHTIIVKATNDRNYRAQGPFDVIRDTSLKVINIPVGDVNDNPPFFLKPLIVTGIPLESPLGSTVITVTAMDADTSGSGMFMYRIRRAIFMSNDNVTSSALSDFYIEEDTGRIITSALFTEADLDGVYQLEVEAVDKNTGEVGMVTVQIRILEQNQRVVLVINDSPQNVRRQQEILIQRLQNITGGTVRIDDITAFVDANGVRDTTRTMVFFHVIDTTTNEVLDADNVIGKIDENGGSINTLFIGSGVVDVYPLTGAGAVGGIGWLGALLLALALLLLLGALLFIILLCCLPRWFKLMGAGAGASEAKTALVTKTSETYVGNVNTGFDSTDTAKLKEYEAQEMTVFMGDEGFHVDEAQEALILTSMVGGGGKATRDHFAYGDGSSVTSNGGINSTSVRRSYYTEDMSNAATVGTINRDGSVSVLTGADADARFAGTFPRMQETSFIESRSFAQNQRSANTLNNHGRQVSSDYSRMVTNEIDREQLRKQTAAEIRAMLHSRASDETASQYSTSTARFDNMNRSITVNVGYDDQTDYNNAYRASRQQSFHSQGDVEAVVDVGYDHDRAVNTYNSNKMYLDPMSDFGDQSSFHEEEHTRREFQEDDMMVSEERHMTKRSSHKVYRDEPKPREEIVNELFIISGDEPFAGDTHQSVRSGGGSSRYGDGIGSYGDGHSVTSRTLSSQSDDELRHYNVGTMSTTRGDGWSSITDFDNLEEEDMVEETRHVKKTTRQMAHGPEGRGFYEIDSGF</sequence>
<feature type="disulfide bond" evidence="16">
    <location>
        <begin position="1468"/>
        <end position="1485"/>
    </location>
</feature>
<dbReference type="GO" id="GO:0005509">
    <property type="term" value="F:calcium ion binding"/>
    <property type="evidence" value="ECO:0007669"/>
    <property type="project" value="UniProtKB-UniRule"/>
</dbReference>
<dbReference type="Pfam" id="PF12661">
    <property type="entry name" value="hEGF"/>
    <property type="match status" value="3"/>
</dbReference>
<feature type="disulfide bond" evidence="16">
    <location>
        <begin position="717"/>
        <end position="726"/>
    </location>
</feature>
<dbReference type="InterPro" id="IPR000152">
    <property type="entry name" value="EGF-type_Asp/Asn_hydroxyl_site"/>
</dbReference>
<feature type="domain" description="Cadherin" evidence="23">
    <location>
        <begin position="3823"/>
        <end position="3925"/>
    </location>
</feature>
<comment type="caution">
    <text evidence="24">The sequence shown here is derived from an EMBL/GenBank/DDBJ whole genome shotgun (WGS) entry which is preliminary data.</text>
</comment>
<feature type="disulfide bond" evidence="16">
    <location>
        <begin position="1370"/>
        <end position="1379"/>
    </location>
</feature>
<evidence type="ECO:0000256" key="7">
    <source>
        <dbReference type="ARBA" id="ARBA00022737"/>
    </source>
</evidence>
<feature type="domain" description="EGF-like" evidence="22">
    <location>
        <begin position="1225"/>
        <end position="1263"/>
    </location>
</feature>
<evidence type="ECO:0000256" key="5">
    <source>
        <dbReference type="ARBA" id="ARBA00022723"/>
    </source>
</evidence>
<feature type="domain" description="Cadherin" evidence="23">
    <location>
        <begin position="4150"/>
        <end position="4260"/>
    </location>
</feature>
<dbReference type="FunFam" id="2.60.40.60:FF:000116">
    <property type="entry name" value="Dachsous cadherin-related 2"/>
    <property type="match status" value="1"/>
</dbReference>
<dbReference type="CDD" id="cd00112">
    <property type="entry name" value="LDLa"/>
    <property type="match status" value="2"/>
</dbReference>
<feature type="disulfide bond" evidence="16">
    <location>
        <begin position="1234"/>
        <end position="1251"/>
    </location>
</feature>
<dbReference type="GO" id="GO:0009887">
    <property type="term" value="P:animal organ morphogenesis"/>
    <property type="evidence" value="ECO:0007669"/>
    <property type="project" value="UniProtKB-ARBA"/>
</dbReference>
<dbReference type="InterPro" id="IPR035914">
    <property type="entry name" value="Sperma_CUB_dom_sf"/>
</dbReference>
<feature type="disulfide bond" evidence="16">
    <location>
        <begin position="1526"/>
        <end position="1535"/>
    </location>
</feature>
<feature type="domain" description="Cadherin" evidence="23">
    <location>
        <begin position="3519"/>
        <end position="3611"/>
    </location>
</feature>
<dbReference type="Pfam" id="PF00028">
    <property type="entry name" value="Cadherin"/>
    <property type="match status" value="26"/>
</dbReference>
<keyword evidence="12 16" id="KW-1015">Disulfide bond</keyword>
<dbReference type="PANTHER" id="PTHR24026">
    <property type="entry name" value="FAT ATYPICAL CADHERIN-RELATED"/>
    <property type="match status" value="1"/>
</dbReference>
<feature type="disulfide bond" evidence="16">
    <location>
        <begin position="1273"/>
        <end position="1290"/>
    </location>
</feature>
<feature type="domain" description="EGF-like" evidence="22">
    <location>
        <begin position="189"/>
        <end position="226"/>
    </location>
</feature>
<feature type="domain" description="EGF-like" evidence="22">
    <location>
        <begin position="1303"/>
        <end position="1341"/>
    </location>
</feature>
<keyword evidence="11 19" id="KW-0472">Membrane</keyword>
<evidence type="ECO:0000256" key="15">
    <source>
        <dbReference type="PROSITE-ProRule" id="PRU00059"/>
    </source>
</evidence>
<dbReference type="Pfam" id="PF00008">
    <property type="entry name" value="EGF"/>
    <property type="match status" value="8"/>
</dbReference>
<feature type="chain" id="PRO_5040109761" evidence="20">
    <location>
        <begin position="21"/>
        <end position="5607"/>
    </location>
</feature>
<feature type="disulfide bond" evidence="16">
    <location>
        <begin position="1448"/>
        <end position="1457"/>
    </location>
</feature>
<feature type="disulfide bond" evidence="16">
    <location>
        <begin position="1682"/>
        <end position="1691"/>
    </location>
</feature>
<dbReference type="FunFam" id="2.10.25.10:FF:000118">
    <property type="entry name" value="protein delta homolog 2"/>
    <property type="match status" value="1"/>
</dbReference>
<feature type="domain" description="EGF-like" evidence="22">
    <location>
        <begin position="1537"/>
        <end position="1574"/>
    </location>
</feature>
<dbReference type="PROSITE" id="PS00232">
    <property type="entry name" value="CADHERIN_1"/>
    <property type="match status" value="9"/>
</dbReference>
<feature type="domain" description="EGF-like" evidence="22">
    <location>
        <begin position="1693"/>
        <end position="1732"/>
    </location>
</feature>
<dbReference type="GO" id="GO:0007163">
    <property type="term" value="P:establishment or maintenance of cell polarity"/>
    <property type="evidence" value="ECO:0007669"/>
    <property type="project" value="UniProtKB-ARBA"/>
</dbReference>
<feature type="disulfide bond" evidence="16">
    <location>
        <begin position="1312"/>
        <end position="1329"/>
    </location>
</feature>
<feature type="domain" description="EGF-like" evidence="22">
    <location>
        <begin position="1185"/>
        <end position="1223"/>
    </location>
</feature>
<dbReference type="Gene3D" id="4.10.400.10">
    <property type="entry name" value="Low-density Lipoprotein Receptor"/>
    <property type="match status" value="2"/>
</dbReference>
<reference evidence="24" key="1">
    <citation type="submission" date="2021-10" db="EMBL/GenBank/DDBJ databases">
        <title>Tropical sea cucumber genome reveals ecological adaptation and Cuvierian tubules defense mechanism.</title>
        <authorList>
            <person name="Chen T."/>
        </authorList>
    </citation>
    <scope>NUCLEOTIDE SEQUENCE</scope>
    <source>
        <strain evidence="24">Nanhai2018</strain>
        <tissue evidence="24">Muscle</tissue>
    </source>
</reference>
<feature type="domain" description="Cadherin" evidence="23">
    <location>
        <begin position="3086"/>
        <end position="3188"/>
    </location>
</feature>
<feature type="disulfide bond" evidence="16">
    <location>
        <begin position="1887"/>
        <end position="1896"/>
    </location>
</feature>
<evidence type="ECO:0000256" key="13">
    <source>
        <dbReference type="ARBA" id="ARBA00023180"/>
    </source>
</evidence>
<evidence type="ECO:0000256" key="12">
    <source>
        <dbReference type="ARBA" id="ARBA00023157"/>
    </source>
</evidence>
<dbReference type="PROSITE" id="PS00022">
    <property type="entry name" value="EGF_1"/>
    <property type="match status" value="20"/>
</dbReference>
<keyword evidence="9" id="KW-0130">Cell adhesion</keyword>
<feature type="disulfide bond" evidence="16">
    <location>
        <begin position="1253"/>
        <end position="1262"/>
    </location>
</feature>
<feature type="domain" description="EGF-like" evidence="22">
    <location>
        <begin position="1459"/>
        <end position="1497"/>
    </location>
</feature>
<protein>
    <submittedName>
        <fullName evidence="24">Cadherin-23</fullName>
    </submittedName>
</protein>
<evidence type="ECO:0000256" key="10">
    <source>
        <dbReference type="ARBA" id="ARBA00022989"/>
    </source>
</evidence>
<evidence type="ECO:0000313" key="25">
    <source>
        <dbReference type="Proteomes" id="UP001152320"/>
    </source>
</evidence>
<comment type="caution">
    <text evidence="16">Lacks conserved residue(s) required for the propagation of feature annotation.</text>
</comment>
<dbReference type="EMBL" id="JAIZAY010000020">
    <property type="protein sequence ID" value="KAJ8023181.1"/>
    <property type="molecule type" value="Genomic_DNA"/>
</dbReference>
<dbReference type="GO" id="GO:0007156">
    <property type="term" value="P:homophilic cell adhesion via plasma membrane adhesion molecules"/>
    <property type="evidence" value="ECO:0007669"/>
    <property type="project" value="InterPro"/>
</dbReference>
<feature type="disulfide bond" evidence="16">
    <location>
        <begin position="1507"/>
        <end position="1524"/>
    </location>
</feature>
<dbReference type="InterPro" id="IPR003645">
    <property type="entry name" value="Fol_N"/>
</dbReference>
<feature type="disulfide bond" evidence="16">
    <location>
        <begin position="1564"/>
        <end position="1573"/>
    </location>
</feature>
<feature type="domain" description="Cadherin" evidence="23">
    <location>
        <begin position="2011"/>
        <end position="2121"/>
    </location>
</feature>
<dbReference type="InterPro" id="IPR002172">
    <property type="entry name" value="LDrepeatLR_classA_rpt"/>
</dbReference>
<feature type="domain" description="EGF-like" evidence="22">
    <location>
        <begin position="1498"/>
        <end position="1536"/>
    </location>
</feature>
<feature type="domain" description="CUB" evidence="21">
    <location>
        <begin position="72"/>
        <end position="189"/>
    </location>
</feature>
<dbReference type="InterPro" id="IPR015919">
    <property type="entry name" value="Cadherin-like_sf"/>
</dbReference>
<dbReference type="FunFam" id="2.60.40.60:FF:000020">
    <property type="entry name" value="Dachsous cadherin-related 1b"/>
    <property type="match status" value="8"/>
</dbReference>
<feature type="domain" description="Cadherin" evidence="23">
    <location>
        <begin position="3612"/>
        <end position="3719"/>
    </location>
</feature>
<dbReference type="InterPro" id="IPR002126">
    <property type="entry name" value="Cadherin-like_dom"/>
</dbReference>
<feature type="disulfide bond" evidence="16">
    <location>
        <begin position="1174"/>
        <end position="1183"/>
    </location>
</feature>
<feature type="domain" description="EGF-like" evidence="22">
    <location>
        <begin position="1575"/>
        <end position="1613"/>
    </location>
</feature>
<keyword evidence="6 20" id="KW-0732">Signal</keyword>
<feature type="disulfide bond" evidence="16">
    <location>
        <begin position="1429"/>
        <end position="1446"/>
    </location>
</feature>
<dbReference type="InterPro" id="IPR023415">
    <property type="entry name" value="LDLR_class-A_CS"/>
</dbReference>
<dbReference type="FunFam" id="2.60.40.60:FF:000123">
    <property type="entry name" value="Protocadherin beta 4"/>
    <property type="match status" value="1"/>
</dbReference>
<evidence type="ECO:0000256" key="11">
    <source>
        <dbReference type="ARBA" id="ARBA00023136"/>
    </source>
</evidence>
<dbReference type="SMART" id="SM00179">
    <property type="entry name" value="EGF_CA"/>
    <property type="match status" value="20"/>
</dbReference>
<feature type="domain" description="Cadherin" evidence="23">
    <location>
        <begin position="2122"/>
        <end position="2229"/>
    </location>
</feature>
<evidence type="ECO:0000256" key="9">
    <source>
        <dbReference type="ARBA" id="ARBA00022889"/>
    </source>
</evidence>
<dbReference type="Gene3D" id="2.60.40.60">
    <property type="entry name" value="Cadherins"/>
    <property type="match status" value="29"/>
</dbReference>
<dbReference type="InterPro" id="IPR001881">
    <property type="entry name" value="EGF-like_Ca-bd_dom"/>
</dbReference>
<dbReference type="FunFam" id="2.60.40.60:FF:000015">
    <property type="entry name" value="FAT atypical cadherin 1"/>
    <property type="match status" value="1"/>
</dbReference>
<evidence type="ECO:0000256" key="14">
    <source>
        <dbReference type="PROSITE-ProRule" id="PRU00043"/>
    </source>
</evidence>
<dbReference type="SUPFAM" id="SSF49854">
    <property type="entry name" value="Spermadhesin, CUB domain"/>
    <property type="match status" value="1"/>
</dbReference>
<dbReference type="PROSITE" id="PS01180">
    <property type="entry name" value="CUB"/>
    <property type="match status" value="1"/>
</dbReference>
<feature type="domain" description="Cadherin" evidence="23">
    <location>
        <begin position="3402"/>
        <end position="3507"/>
    </location>
</feature>
<evidence type="ECO:0000259" key="22">
    <source>
        <dbReference type="PROSITE" id="PS50026"/>
    </source>
</evidence>
<dbReference type="PROSITE" id="PS50268">
    <property type="entry name" value="CADHERIN_2"/>
    <property type="match status" value="29"/>
</dbReference>
<evidence type="ECO:0000256" key="16">
    <source>
        <dbReference type="PROSITE-ProRule" id="PRU00076"/>
    </source>
</evidence>
<name>A0A9Q1BD02_HOLLE</name>
<keyword evidence="3 16" id="KW-0245">EGF-like domain</keyword>
<accession>A0A9Q1BD02</accession>
<evidence type="ECO:0000256" key="19">
    <source>
        <dbReference type="SAM" id="Phobius"/>
    </source>
</evidence>
<keyword evidence="5" id="KW-0479">Metal-binding</keyword>
<feature type="region of interest" description="Disordered" evidence="18">
    <location>
        <begin position="5585"/>
        <end position="5607"/>
    </location>
</feature>
<evidence type="ECO:0000256" key="6">
    <source>
        <dbReference type="ARBA" id="ARBA00022729"/>
    </source>
</evidence>
<feature type="disulfide bond" evidence="16">
    <location>
        <begin position="216"/>
        <end position="225"/>
    </location>
</feature>
<feature type="domain" description="EGF-like" evidence="22">
    <location>
        <begin position="1653"/>
        <end position="1692"/>
    </location>
</feature>
<dbReference type="FunFam" id="2.60.40.60:FF:000081">
    <property type="entry name" value="protocadherin Fat 4"/>
    <property type="match status" value="1"/>
</dbReference>
<feature type="domain" description="Cadherin" evidence="23">
    <location>
        <begin position="4366"/>
        <end position="4466"/>
    </location>
</feature>
<feature type="domain" description="Cadherin" evidence="23">
    <location>
        <begin position="4683"/>
        <end position="4791"/>
    </location>
</feature>
<evidence type="ECO:0000256" key="3">
    <source>
        <dbReference type="ARBA" id="ARBA00022536"/>
    </source>
</evidence>
<dbReference type="FunFam" id="2.60.40.60:FF:000024">
    <property type="entry name" value="FAT atypical cadherin 3"/>
    <property type="match status" value="1"/>
</dbReference>
<feature type="disulfide bond" evidence="16">
    <location>
        <begin position="679"/>
        <end position="688"/>
    </location>
</feature>
<dbReference type="InterPro" id="IPR020894">
    <property type="entry name" value="Cadherin_CS"/>
</dbReference>
<dbReference type="InterPro" id="IPR000859">
    <property type="entry name" value="CUB_dom"/>
</dbReference>
<feature type="domain" description="Cadherin" evidence="23">
    <location>
        <begin position="4046"/>
        <end position="4149"/>
    </location>
</feature>
<feature type="domain" description="EGF-like" evidence="22">
    <location>
        <begin position="21"/>
        <end position="59"/>
    </location>
</feature>
<dbReference type="PRINTS" id="PR00205">
    <property type="entry name" value="CADHERIN"/>
</dbReference>
<dbReference type="CDD" id="cd11304">
    <property type="entry name" value="Cadherin_repeat"/>
    <property type="match status" value="28"/>
</dbReference>
<evidence type="ECO:0000256" key="20">
    <source>
        <dbReference type="SAM" id="SignalP"/>
    </source>
</evidence>
<keyword evidence="2" id="KW-1003">Cell membrane</keyword>
<dbReference type="FunFam" id="2.60.40.60:FF:000104">
    <property type="entry name" value="cadherin-23 isoform X1"/>
    <property type="match status" value="2"/>
</dbReference>
<dbReference type="Gene3D" id="2.60.120.290">
    <property type="entry name" value="Spermadhesin, CUB domain"/>
    <property type="match status" value="1"/>
</dbReference>
<feature type="domain" description="EGF-like" evidence="22">
    <location>
        <begin position="1733"/>
        <end position="1770"/>
    </location>
</feature>
<evidence type="ECO:0000256" key="8">
    <source>
        <dbReference type="ARBA" id="ARBA00022837"/>
    </source>
</evidence>
<dbReference type="FunFam" id="2.10.25.10:FF:000012">
    <property type="entry name" value="Delta-like protein"/>
    <property type="match status" value="1"/>
</dbReference>
<feature type="disulfide bond" evidence="16">
    <location>
        <begin position="1390"/>
        <end position="1407"/>
    </location>
</feature>
<dbReference type="PROSITE" id="PS01209">
    <property type="entry name" value="LDLRA_1"/>
    <property type="match status" value="1"/>
</dbReference>
<evidence type="ECO:0000313" key="24">
    <source>
        <dbReference type="EMBL" id="KAJ8023181.1"/>
    </source>
</evidence>
<evidence type="ECO:0000256" key="17">
    <source>
        <dbReference type="PROSITE-ProRule" id="PRU00124"/>
    </source>
</evidence>
<evidence type="ECO:0000256" key="4">
    <source>
        <dbReference type="ARBA" id="ARBA00022692"/>
    </source>
</evidence>
<feature type="signal peptide" evidence="20">
    <location>
        <begin position="1"/>
        <end position="20"/>
    </location>
</feature>
<dbReference type="PROSITE" id="PS50068">
    <property type="entry name" value="LDLRA_2"/>
    <property type="match status" value="2"/>
</dbReference>
<feature type="domain" description="Cadherin" evidence="23">
    <location>
        <begin position="4801"/>
        <end position="4906"/>
    </location>
</feature>
<dbReference type="SMART" id="SM00192">
    <property type="entry name" value="LDLa"/>
    <property type="match status" value="2"/>
</dbReference>
<feature type="domain" description="EGF-like" evidence="22">
    <location>
        <begin position="1420"/>
        <end position="1458"/>
    </location>
</feature>
<evidence type="ECO:0000256" key="1">
    <source>
        <dbReference type="ARBA" id="ARBA00004251"/>
    </source>
</evidence>
<dbReference type="Gene3D" id="2.10.25.10">
    <property type="entry name" value="Laminin"/>
    <property type="match status" value="20"/>
</dbReference>
<feature type="domain" description="Cadherin" evidence="23">
    <location>
        <begin position="2763"/>
        <end position="2870"/>
    </location>
</feature>
<dbReference type="Pfam" id="PF23206">
    <property type="entry name" value="PCDH15_12th"/>
    <property type="match status" value="1"/>
</dbReference>
<keyword evidence="25" id="KW-1185">Reference proteome</keyword>
<dbReference type="SMART" id="SM00274">
    <property type="entry name" value="FOLN"/>
    <property type="match status" value="4"/>
</dbReference>
<feature type="disulfide bond" evidence="16">
    <location>
        <begin position="1351"/>
        <end position="1368"/>
    </location>
</feature>
<dbReference type="GO" id="GO:0005886">
    <property type="term" value="C:plasma membrane"/>
    <property type="evidence" value="ECO:0007669"/>
    <property type="project" value="UniProtKB-SubCell"/>
</dbReference>
<feature type="disulfide bond" evidence="16">
    <location>
        <begin position="1487"/>
        <end position="1496"/>
    </location>
</feature>
<feature type="disulfide bond" evidence="16">
    <location>
        <begin position="1703"/>
        <end position="1720"/>
    </location>
</feature>
<dbReference type="FunFam" id="2.60.40.60:FF:000106">
    <property type="entry name" value="FAT atypical cadherin 4"/>
    <property type="match status" value="1"/>
</dbReference>
<feature type="domain" description="Cadherin" evidence="23">
    <location>
        <begin position="1909"/>
        <end position="2010"/>
    </location>
</feature>
<feature type="disulfide bond" evidence="16">
    <location>
        <begin position="1213"/>
        <end position="1222"/>
    </location>
</feature>
<dbReference type="Pfam" id="PF00431">
    <property type="entry name" value="CUB"/>
    <property type="match status" value="1"/>
</dbReference>
<feature type="domain" description="Cadherin" evidence="23">
    <location>
        <begin position="2665"/>
        <end position="2762"/>
    </location>
</feature>
<dbReference type="InterPro" id="IPR000742">
    <property type="entry name" value="EGF"/>
</dbReference>
<dbReference type="CDD" id="cd00041">
    <property type="entry name" value="CUB"/>
    <property type="match status" value="1"/>
</dbReference>
<keyword evidence="8 14" id="KW-0106">Calcium</keyword>
<evidence type="ECO:0000256" key="18">
    <source>
        <dbReference type="SAM" id="MobiDB-lite"/>
    </source>
</evidence>
<dbReference type="SMART" id="SM00112">
    <property type="entry name" value="CA"/>
    <property type="match status" value="29"/>
</dbReference>
<feature type="domain" description="Cadherin" evidence="23">
    <location>
        <begin position="4256"/>
        <end position="4365"/>
    </location>
</feature>
<keyword evidence="4 19" id="KW-0812">Transmembrane</keyword>
<dbReference type="SMART" id="SM00181">
    <property type="entry name" value="EGF"/>
    <property type="match status" value="22"/>
</dbReference>
<feature type="disulfide bond" evidence="15">
    <location>
        <begin position="72"/>
        <end position="99"/>
    </location>
</feature>
<dbReference type="GO" id="GO:0007399">
    <property type="term" value="P:nervous system development"/>
    <property type="evidence" value="ECO:0007669"/>
    <property type="project" value="UniProtKB-ARBA"/>
</dbReference>
<feature type="domain" description="EGF-like" evidence="22">
    <location>
        <begin position="1342"/>
        <end position="1380"/>
    </location>
</feature>
<feature type="domain" description="Cadherin" evidence="23">
    <location>
        <begin position="2230"/>
        <end position="2343"/>
    </location>
</feature>
<dbReference type="Proteomes" id="UP001152320">
    <property type="component" value="Chromosome 20"/>
</dbReference>
<dbReference type="GO" id="GO:0048729">
    <property type="term" value="P:tissue morphogenesis"/>
    <property type="evidence" value="ECO:0007669"/>
    <property type="project" value="UniProtKB-ARBA"/>
</dbReference>
<feature type="disulfide bond" evidence="16">
    <location>
        <begin position="1292"/>
        <end position="1301"/>
    </location>
</feature>
<dbReference type="PANTHER" id="PTHR24026:SF126">
    <property type="entry name" value="PROTOCADHERIN FAT 4"/>
    <property type="match status" value="1"/>
</dbReference>
<feature type="domain" description="EGF-like" evidence="22">
    <location>
        <begin position="1264"/>
        <end position="1302"/>
    </location>
</feature>
<feature type="domain" description="Cadherin" evidence="23">
    <location>
        <begin position="2980"/>
        <end position="3085"/>
    </location>
</feature>
<feature type="domain" description="EGF-like" evidence="22">
    <location>
        <begin position="1861"/>
        <end position="1897"/>
    </location>
</feature>
<comment type="subcellular location">
    <subcellularLocation>
        <location evidence="1">Cell membrane</location>
        <topology evidence="1">Single-pass type I membrane protein</topology>
    </subcellularLocation>
</comment>
<keyword evidence="7" id="KW-0677">Repeat</keyword>
<feature type="domain" description="Cadherin" evidence="23">
    <location>
        <begin position="3297"/>
        <end position="3401"/>
    </location>
</feature>
<evidence type="ECO:0000256" key="2">
    <source>
        <dbReference type="ARBA" id="ARBA00022475"/>
    </source>
</evidence>
<feature type="disulfide bond" evidence="16">
    <location>
        <begin position="49"/>
        <end position="58"/>
    </location>
</feature>
<dbReference type="FunFam" id="2.60.40.60:FF:000033">
    <property type="entry name" value="FAT atypical cadherin 1"/>
    <property type="match status" value="1"/>
</dbReference>
<dbReference type="SUPFAM" id="SSF57196">
    <property type="entry name" value="EGF/Laminin"/>
    <property type="match status" value="17"/>
</dbReference>
<dbReference type="FunFam" id="2.10.25.10:FF:000095">
    <property type="entry name" value="Notch, isoform B"/>
    <property type="match status" value="1"/>
</dbReference>
<dbReference type="Pfam" id="PF00057">
    <property type="entry name" value="Ldl_recept_a"/>
    <property type="match status" value="1"/>
</dbReference>
<feature type="disulfide bond" evidence="17">
    <location>
        <begin position="1791"/>
        <end position="1809"/>
    </location>
</feature>
<feature type="domain" description="Cadherin" evidence="23">
    <location>
        <begin position="2879"/>
        <end position="2978"/>
    </location>
</feature>
<dbReference type="SUPFAM" id="SSF49313">
    <property type="entry name" value="Cadherin-like"/>
    <property type="match status" value="29"/>
</dbReference>
<dbReference type="FunFam" id="2.60.40.60:FF:000092">
    <property type="entry name" value="Protocadherin 8"/>
    <property type="match status" value="1"/>
</dbReference>
<feature type="domain" description="Cadherin" evidence="23">
    <location>
        <begin position="2344"/>
        <end position="2454"/>
    </location>
</feature>
<dbReference type="InterPro" id="IPR056989">
    <property type="entry name" value="PCDH15_12th_dom"/>
</dbReference>
<feature type="domain" description="Cadherin" evidence="23">
    <location>
        <begin position="4467"/>
        <end position="4574"/>
    </location>
</feature>
<feature type="domain" description="Cadherin" evidence="23">
    <location>
        <begin position="3926"/>
        <end position="4046"/>
    </location>
</feature>
<feature type="domain" description="EGF-like" evidence="22">
    <location>
        <begin position="1381"/>
        <end position="1419"/>
    </location>
</feature>
<evidence type="ECO:0000259" key="23">
    <source>
        <dbReference type="PROSITE" id="PS50268"/>
    </source>
</evidence>
<dbReference type="SMART" id="SM00042">
    <property type="entry name" value="CUB"/>
    <property type="match status" value="1"/>
</dbReference>
<evidence type="ECO:0000259" key="21">
    <source>
        <dbReference type="PROSITE" id="PS01180"/>
    </source>
</evidence>
<dbReference type="PROSITE" id="PS50026">
    <property type="entry name" value="EGF_3"/>
    <property type="match status" value="21"/>
</dbReference>
<feature type="domain" description="Cadherin" evidence="23">
    <location>
        <begin position="3189"/>
        <end position="3296"/>
    </location>
</feature>